<feature type="region of interest" description="Disordered" evidence="1">
    <location>
        <begin position="74"/>
        <end position="98"/>
    </location>
</feature>
<protein>
    <submittedName>
        <fullName evidence="2">Uncharacterized protein</fullName>
    </submittedName>
</protein>
<dbReference type="AlphaFoldDB" id="A0A1Y0EQ97"/>
<dbReference type="EMBL" id="CP021455">
    <property type="protein sequence ID" value="ARU05678.1"/>
    <property type="molecule type" value="Genomic_DNA"/>
</dbReference>
<gene>
    <name evidence="2" type="ORF">CCO03_14175</name>
</gene>
<dbReference type="Proteomes" id="UP000196138">
    <property type="component" value="Chromosome"/>
</dbReference>
<name>A0A1Y0EQ97_9BURK</name>
<organism evidence="2 3">
    <name type="scientific">Comamonas serinivorans</name>
    <dbReference type="NCBI Taxonomy" id="1082851"/>
    <lineage>
        <taxon>Bacteria</taxon>
        <taxon>Pseudomonadati</taxon>
        <taxon>Pseudomonadota</taxon>
        <taxon>Betaproteobacteria</taxon>
        <taxon>Burkholderiales</taxon>
        <taxon>Comamonadaceae</taxon>
        <taxon>Comamonas</taxon>
    </lineage>
</organism>
<evidence type="ECO:0000256" key="1">
    <source>
        <dbReference type="SAM" id="MobiDB-lite"/>
    </source>
</evidence>
<dbReference type="InterPro" id="IPR042194">
    <property type="entry name" value="FHIPEP_1"/>
</dbReference>
<dbReference type="KEGG" id="cser:CCO03_14175"/>
<sequence length="98" mass="10811">MGDAAGRDRAQRIAAFCNQHAQELGMVLPRVRFKEAARLGADRYEIHLDGHAPRTLNGSGSMYRLPLFRKRQGMHTGQAIKSARPPSRGLACPRCGRA</sequence>
<evidence type="ECO:0000313" key="2">
    <source>
        <dbReference type="EMBL" id="ARU05678.1"/>
    </source>
</evidence>
<reference evidence="2 3" key="1">
    <citation type="submission" date="2017-05" db="EMBL/GenBank/DDBJ databases">
        <authorList>
            <person name="Song R."/>
            <person name="Chenine A.L."/>
            <person name="Ruprecht R.M."/>
        </authorList>
    </citation>
    <scope>NUCLEOTIDE SEQUENCE [LARGE SCALE GENOMIC DNA]</scope>
    <source>
        <strain evidence="2 3">DSM 26136</strain>
    </source>
</reference>
<proteinExistence type="predicted"/>
<evidence type="ECO:0000313" key="3">
    <source>
        <dbReference type="Proteomes" id="UP000196138"/>
    </source>
</evidence>
<dbReference type="Gene3D" id="3.40.30.60">
    <property type="entry name" value="FHIPEP family, domain 1"/>
    <property type="match status" value="1"/>
</dbReference>
<accession>A0A1Y0EQ97</accession>
<keyword evidence="3" id="KW-1185">Reference proteome</keyword>